<dbReference type="InterPro" id="IPR038756">
    <property type="entry name" value="CheX-like"/>
</dbReference>
<dbReference type="InterPro" id="IPR028976">
    <property type="entry name" value="CheC-like_sf"/>
</dbReference>
<accession>A0ABT4FDS4</accession>
<feature type="domain" description="Chemotaxis phosphatase CheX-like" evidence="2">
    <location>
        <begin position="47"/>
        <end position="123"/>
    </location>
</feature>
<dbReference type="InterPro" id="IPR028051">
    <property type="entry name" value="CheX-like_dom"/>
</dbReference>
<evidence type="ECO:0000259" key="2">
    <source>
        <dbReference type="Pfam" id="PF13690"/>
    </source>
</evidence>
<evidence type="ECO:0000313" key="4">
    <source>
        <dbReference type="Proteomes" id="UP001527202"/>
    </source>
</evidence>
<dbReference type="Pfam" id="PF13690">
    <property type="entry name" value="CheX"/>
    <property type="match status" value="1"/>
</dbReference>
<dbReference type="Gene3D" id="3.40.1550.10">
    <property type="entry name" value="CheC-like"/>
    <property type="match status" value="1"/>
</dbReference>
<dbReference type="PANTHER" id="PTHR39452:SF1">
    <property type="entry name" value="CHEY-P PHOSPHATASE CHEX"/>
    <property type="match status" value="1"/>
</dbReference>
<keyword evidence="4" id="KW-1185">Reference proteome</keyword>
<keyword evidence="1" id="KW-0145">Chemotaxis</keyword>
<dbReference type="PANTHER" id="PTHR39452">
    <property type="entry name" value="CHEY-P PHOSPHATASE CHEX"/>
    <property type="match status" value="1"/>
</dbReference>
<dbReference type="Proteomes" id="UP001527202">
    <property type="component" value="Unassembled WGS sequence"/>
</dbReference>
<proteinExistence type="predicted"/>
<gene>
    <name evidence="3" type="ORF">M5X16_12905</name>
</gene>
<dbReference type="CDD" id="cd17906">
    <property type="entry name" value="CheX"/>
    <property type="match status" value="1"/>
</dbReference>
<comment type="caution">
    <text evidence="3">The sequence shown here is derived from an EMBL/GenBank/DDBJ whole genome shotgun (WGS) entry which is preliminary data.</text>
</comment>
<name>A0ABT4FDS4_9BACL</name>
<evidence type="ECO:0000313" key="3">
    <source>
        <dbReference type="EMBL" id="MCY9596673.1"/>
    </source>
</evidence>
<sequence length="157" mass="16810">MIEVQNPNGIQDLLNSTIASMSQVFPIPIDTKPPSLVQNAVIQGEIGVLIGIVGDVEGRLVIEGDMQTFGKLGQSMFGMPLEGEMLHSFVGEMANMIAGNTSAIVYQKGHKIDITPPTVMVGQMQLYGFEKGISIAVSLQEVGTIHMILLLQKTEAA</sequence>
<evidence type="ECO:0000256" key="1">
    <source>
        <dbReference type="ARBA" id="ARBA00022500"/>
    </source>
</evidence>
<protein>
    <submittedName>
        <fullName evidence="3">Chemotaxis protein CheX</fullName>
    </submittedName>
</protein>
<reference evidence="3 4" key="1">
    <citation type="submission" date="2022-05" db="EMBL/GenBank/DDBJ databases">
        <title>Genome Sequencing of Bee-Associated Microbes.</title>
        <authorList>
            <person name="Dunlap C."/>
        </authorList>
    </citation>
    <scope>NUCLEOTIDE SEQUENCE [LARGE SCALE GENOMIC DNA]</scope>
    <source>
        <strain evidence="3 4">NRRL B-23120</strain>
    </source>
</reference>
<organism evidence="3 4">
    <name type="scientific">Paenibacillus chitinolyticus</name>
    <dbReference type="NCBI Taxonomy" id="79263"/>
    <lineage>
        <taxon>Bacteria</taxon>
        <taxon>Bacillati</taxon>
        <taxon>Bacillota</taxon>
        <taxon>Bacilli</taxon>
        <taxon>Bacillales</taxon>
        <taxon>Paenibacillaceae</taxon>
        <taxon>Paenibacillus</taxon>
    </lineage>
</organism>
<dbReference type="SUPFAM" id="SSF103039">
    <property type="entry name" value="CheC-like"/>
    <property type="match status" value="1"/>
</dbReference>
<dbReference type="EMBL" id="JAMDMJ010000014">
    <property type="protein sequence ID" value="MCY9596673.1"/>
    <property type="molecule type" value="Genomic_DNA"/>
</dbReference>